<proteinExistence type="predicted"/>
<dbReference type="Pfam" id="PF00873">
    <property type="entry name" value="ACR_tran"/>
    <property type="match status" value="1"/>
</dbReference>
<dbReference type="InterPro" id="IPR001036">
    <property type="entry name" value="Acrflvin-R"/>
</dbReference>
<feature type="transmembrane region" description="Helical" evidence="1">
    <location>
        <begin position="360"/>
        <end position="380"/>
    </location>
</feature>
<dbReference type="PANTHER" id="PTHR32063">
    <property type="match status" value="1"/>
</dbReference>
<keyword evidence="4" id="KW-1185">Reference proteome</keyword>
<dbReference type="EMBL" id="JACBZN010000001">
    <property type="protein sequence ID" value="NYI38729.1"/>
    <property type="molecule type" value="Genomic_DNA"/>
</dbReference>
<name>A0A8I0KNB8_9ACTN</name>
<comment type="caution">
    <text evidence="2">The sequence shown here is derived from an EMBL/GenBank/DDBJ whole genome shotgun (WGS) entry which is preliminary data.</text>
</comment>
<dbReference type="SUPFAM" id="SSF82714">
    <property type="entry name" value="Multidrug efflux transporter AcrB TolC docking domain, DN and DC subdomains"/>
    <property type="match status" value="1"/>
</dbReference>
<feature type="transmembrane region" description="Helical" evidence="1">
    <location>
        <begin position="335"/>
        <end position="353"/>
    </location>
</feature>
<feature type="transmembrane region" description="Helical" evidence="1">
    <location>
        <begin position="872"/>
        <end position="894"/>
    </location>
</feature>
<dbReference type="PRINTS" id="PR00702">
    <property type="entry name" value="ACRIFLAVINRP"/>
</dbReference>
<feature type="transmembrane region" description="Helical" evidence="1">
    <location>
        <begin position="428"/>
        <end position="448"/>
    </location>
</feature>
<dbReference type="Gene3D" id="3.30.70.1320">
    <property type="entry name" value="Multidrug efflux transporter AcrB pore domain like"/>
    <property type="match status" value="1"/>
</dbReference>
<dbReference type="Gene3D" id="3.30.70.1440">
    <property type="entry name" value="Multidrug efflux transporter AcrB pore domain"/>
    <property type="match status" value="1"/>
</dbReference>
<dbReference type="RefSeq" id="WP_179425710.1">
    <property type="nucleotide sequence ID" value="NZ_BAAAMP010000016.1"/>
</dbReference>
<evidence type="ECO:0000313" key="4">
    <source>
        <dbReference type="Proteomes" id="UP000587211"/>
    </source>
</evidence>
<evidence type="ECO:0000256" key="1">
    <source>
        <dbReference type="SAM" id="Phobius"/>
    </source>
</evidence>
<reference evidence="2" key="2">
    <citation type="submission" date="2020-09" db="EMBL/GenBank/DDBJ databases">
        <title>Novel species in genus Aeromicrobium.</title>
        <authorList>
            <person name="Zhang G."/>
        </authorList>
    </citation>
    <scope>NUCLEOTIDE SEQUENCE</scope>
    <source>
        <strain evidence="2">SSW1-57</strain>
    </source>
</reference>
<gene>
    <name evidence="3" type="ORF">BJ975_002104</name>
    <name evidence="2" type="ORF">IDH50_17670</name>
</gene>
<dbReference type="PANTHER" id="PTHR32063:SF0">
    <property type="entry name" value="SWARMING MOTILITY PROTEIN SWRC"/>
    <property type="match status" value="1"/>
</dbReference>
<dbReference type="Proteomes" id="UP000659061">
    <property type="component" value="Unassembled WGS sequence"/>
</dbReference>
<dbReference type="GO" id="GO:0042910">
    <property type="term" value="F:xenobiotic transmembrane transporter activity"/>
    <property type="evidence" value="ECO:0007669"/>
    <property type="project" value="TreeGrafter"/>
</dbReference>
<dbReference type="EMBL" id="JACWMT010000004">
    <property type="protein sequence ID" value="MBD1272078.1"/>
    <property type="molecule type" value="Genomic_DNA"/>
</dbReference>
<sequence>MNLFARFSMANRALIALVTVVASIAGVYSVTQLKQELIPALEFPAVIVVSQYPGASADVVDAQVTQKVDSAAKSLEGVESIQSTSTPGSSIVMVTLDYGTDTAYARQRLESSLGSALAGLPDDVEPLVIAGSIADIPIVQLSVSGEGADLADLTSKVDEELVPLLDDIAGVRDVTVSGGPVDQVQLTIQPAALAAAKANAGDIATTLQQNGSLLPAGAVTDDTTTLSVQVGSELQDVKDIAALPLAGSPGTTLGDVARVRLAEKAATSISRTDGNPSIGLAITKTPDGNTVDISHAVADAVDEAGTALGEGTSVDVVFDQAPFIEKSIEDLTTEGLLGLVFAVVVILVFLASLRSTIVTAISIPLSLLVTFVGLLVFGYSLNILTLGAITVAIGRVVDDSIVVIENIKRHLSYGTRKSEAVLTGTREVASAITASTLATVAVFLPIGLVGGQVGELFRPFAFTVALAMLSSLLVALTIVPVLAYWFLRERQGEVDPVAVEAAAQEKERRTLLQRGYVPVIDWALRHRLVTLVLAAVLFVGSMALTPFMKTNFLGNSGQNTFTVVQSLEPGASLAAIDTAAQKVEDALTSVDGVDTVQATIGSGDGLAALFGGGGDANFAVTTDEDADQEALQDEVSARLDELRDVGTVQISAAAAMGGSSTIDVVVTSDDPASLDDAAAQVLEALTDVDGASDVSSNAQAAQPTITVTLNQVGRTLGVSEQQISQAVSSLTGPTPLGSVVLTGAQTDVVVLPGGEVPTSVEELRRLPFGDATLGDVAEVEQVALPVSVTRQDGDRSITVSVTPEGDDLGTVNSSIAKAIDGVDLPEGAEATVGGVSADQAEAFAQLGIALLLAIAIVYIVMVATFKSLIQPFLLLVSIPFAATGAVLLLVITGVPLGVPSLIGMLMLIGIVVTNAIVLIDLVNQYRRQGASAEEAVREGSRHRVRPIVMTALATICALTPMALGVTGGSAFISQPLAIVVIGGLASSTLLTLILVPVLYLVVERWRTRKERRRERRAARPTAV</sequence>
<accession>A0A8I0KNB8</accession>
<keyword evidence="1" id="KW-1133">Transmembrane helix</keyword>
<dbReference type="GO" id="GO:0005886">
    <property type="term" value="C:plasma membrane"/>
    <property type="evidence" value="ECO:0007669"/>
    <property type="project" value="TreeGrafter"/>
</dbReference>
<evidence type="ECO:0000313" key="5">
    <source>
        <dbReference type="Proteomes" id="UP000659061"/>
    </source>
</evidence>
<feature type="transmembrane region" description="Helical" evidence="1">
    <location>
        <begin position="460"/>
        <end position="487"/>
    </location>
</feature>
<feature type="transmembrane region" description="Helical" evidence="1">
    <location>
        <begin position="947"/>
        <end position="972"/>
    </location>
</feature>
<evidence type="ECO:0000313" key="2">
    <source>
        <dbReference type="EMBL" id="MBD1272078.1"/>
    </source>
</evidence>
<keyword evidence="1" id="KW-0472">Membrane</keyword>
<feature type="transmembrane region" description="Helical" evidence="1">
    <location>
        <begin position="386"/>
        <end position="407"/>
    </location>
</feature>
<dbReference type="InterPro" id="IPR027463">
    <property type="entry name" value="AcrB_DN_DC_subdom"/>
</dbReference>
<protein>
    <submittedName>
        <fullName evidence="2">Efflux RND transporter permease subunit</fullName>
    </submittedName>
    <submittedName>
        <fullName evidence="3">HAE1 family hydrophobic/amphiphilic exporter-1</fullName>
    </submittedName>
</protein>
<keyword evidence="1" id="KW-0812">Transmembrane</keyword>
<reference evidence="3 4" key="1">
    <citation type="submission" date="2020-07" db="EMBL/GenBank/DDBJ databases">
        <title>Sequencing the genomes of 1000 actinobacteria strains.</title>
        <authorList>
            <person name="Klenk H.-P."/>
        </authorList>
    </citation>
    <scope>NUCLEOTIDE SEQUENCE [LARGE SCALE GENOMIC DNA]</scope>
    <source>
        <strain evidence="3 4">DSM 19087</strain>
    </source>
</reference>
<dbReference type="Gene3D" id="3.30.70.1430">
    <property type="entry name" value="Multidrug efflux transporter AcrB pore domain"/>
    <property type="match status" value="2"/>
</dbReference>
<evidence type="ECO:0000313" key="3">
    <source>
        <dbReference type="EMBL" id="NYI38729.1"/>
    </source>
</evidence>
<feature type="transmembrane region" description="Helical" evidence="1">
    <location>
        <begin position="900"/>
        <end position="922"/>
    </location>
</feature>
<dbReference type="Gene3D" id="3.30.2090.10">
    <property type="entry name" value="Multidrug efflux transporter AcrB TolC docking domain, DN and DC subdomains"/>
    <property type="match status" value="2"/>
</dbReference>
<dbReference type="Gene3D" id="1.20.1640.10">
    <property type="entry name" value="Multidrug efflux transporter AcrB transmembrane domain"/>
    <property type="match status" value="2"/>
</dbReference>
<feature type="transmembrane region" description="Helical" evidence="1">
    <location>
        <begin position="842"/>
        <end position="865"/>
    </location>
</feature>
<feature type="transmembrane region" description="Helical" evidence="1">
    <location>
        <begin position="528"/>
        <end position="548"/>
    </location>
</feature>
<dbReference type="AlphaFoldDB" id="A0A8I0KNB8"/>
<feature type="transmembrane region" description="Helical" evidence="1">
    <location>
        <begin position="978"/>
        <end position="1002"/>
    </location>
</feature>
<dbReference type="Proteomes" id="UP000587211">
    <property type="component" value="Unassembled WGS sequence"/>
</dbReference>
<dbReference type="SUPFAM" id="SSF82693">
    <property type="entry name" value="Multidrug efflux transporter AcrB pore domain, PN1, PN2, PC1 and PC2 subdomains"/>
    <property type="match status" value="2"/>
</dbReference>
<organism evidence="2 5">
    <name type="scientific">Aeromicrobium tamlense</name>
    <dbReference type="NCBI Taxonomy" id="375541"/>
    <lineage>
        <taxon>Bacteria</taxon>
        <taxon>Bacillati</taxon>
        <taxon>Actinomycetota</taxon>
        <taxon>Actinomycetes</taxon>
        <taxon>Propionibacteriales</taxon>
        <taxon>Nocardioidaceae</taxon>
        <taxon>Aeromicrobium</taxon>
    </lineage>
</organism>
<dbReference type="SUPFAM" id="SSF82866">
    <property type="entry name" value="Multidrug efflux transporter AcrB transmembrane domain"/>
    <property type="match status" value="2"/>
</dbReference>